<sequence>MEKKEMIDSIAKQYEAIGIIPEIGGSSDIAVDQELLDVKYPTGKIKIHYENAVLFNEKEETINFWELTKEIKSGFSFGFTKDSYSQNGSTLARKVKAVQYSTDGKAYEYDFDIGKLNQIVKSAAKENGWKFKVVLSKKKASY</sequence>
<evidence type="ECO:0000313" key="2">
    <source>
        <dbReference type="Proteomes" id="UP000616595"/>
    </source>
</evidence>
<reference evidence="1" key="1">
    <citation type="submission" date="2019-10" db="EMBL/GenBank/DDBJ databases">
        <authorList>
            <person name="Ross D.E."/>
            <person name="Gulliver D."/>
        </authorList>
    </citation>
    <scope>NUCLEOTIDE SEQUENCE</scope>
    <source>
        <strain evidence="1">DER-2019</strain>
    </source>
</reference>
<accession>A0A923KWG3</accession>
<protein>
    <submittedName>
        <fullName evidence="1">Uncharacterized protein</fullName>
    </submittedName>
</protein>
<dbReference type="AlphaFoldDB" id="A0A923KWG3"/>
<dbReference type="OrthoDB" id="2085291at2"/>
<proteinExistence type="predicted"/>
<dbReference type="Proteomes" id="UP000616595">
    <property type="component" value="Unassembled WGS sequence"/>
</dbReference>
<dbReference type="EMBL" id="WJBD01000006">
    <property type="protein sequence ID" value="MBC3888033.1"/>
    <property type="molecule type" value="Genomic_DNA"/>
</dbReference>
<keyword evidence="2" id="KW-1185">Reference proteome</keyword>
<name>A0A923KWG3_9FIRM</name>
<comment type="caution">
    <text evidence="1">The sequence shown here is derived from an EMBL/GenBank/DDBJ whole genome shotgun (WGS) entry which is preliminary data.</text>
</comment>
<gene>
    <name evidence="1" type="ORF">GH810_06900</name>
</gene>
<reference evidence="1" key="2">
    <citation type="submission" date="2020-10" db="EMBL/GenBank/DDBJ databases">
        <title>Comparative genomics of the Acetobacterium genus.</title>
        <authorList>
            <person name="Marshall C."/>
            <person name="May H."/>
            <person name="Norman S."/>
        </authorList>
    </citation>
    <scope>NUCLEOTIDE SEQUENCE</scope>
    <source>
        <strain evidence="1">DER-2019</strain>
    </source>
</reference>
<evidence type="ECO:0000313" key="1">
    <source>
        <dbReference type="EMBL" id="MBC3888033.1"/>
    </source>
</evidence>
<organism evidence="1 2">
    <name type="scientific">Acetobacterium paludosum</name>
    <dbReference type="NCBI Taxonomy" id="52693"/>
    <lineage>
        <taxon>Bacteria</taxon>
        <taxon>Bacillati</taxon>
        <taxon>Bacillota</taxon>
        <taxon>Clostridia</taxon>
        <taxon>Eubacteriales</taxon>
        <taxon>Eubacteriaceae</taxon>
        <taxon>Acetobacterium</taxon>
    </lineage>
</organism>
<dbReference type="RefSeq" id="WP_148566252.1">
    <property type="nucleotide sequence ID" value="NZ_RXYA01000003.1"/>
</dbReference>